<accession>A0A9P5Z564</accession>
<dbReference type="GO" id="GO:0033540">
    <property type="term" value="P:fatty acid beta-oxidation using acyl-CoA oxidase"/>
    <property type="evidence" value="ECO:0007669"/>
    <property type="project" value="TreeGrafter"/>
</dbReference>
<dbReference type="Gene3D" id="2.40.110.10">
    <property type="entry name" value="Butyryl-CoA Dehydrogenase, subunit A, domain 2"/>
    <property type="match status" value="1"/>
</dbReference>
<proteinExistence type="predicted"/>
<sequence>MSLQLPPPLRFPTTHLPKTKDFVVFGTDEMPLDQRIERTHRRAKAIAMSYKPTLDDVLHCSQNFWNMHLDPINGYDGAAVTLWTLQLNLSGGTLAPFVKERPQLATLWQSYMDFSVTAHYMLTELGHGLDAPNIETVAKLLPDGGFDLHTPHDRAAKHMPASIPSGGVPRIAIVMARLNVKGHDFGVRPFVVPLNDGKTMCEGVTSRPLPTRSGSKALGHAITHFDHVKLPPDALLGSLKPPKNGRLQFLSDIWRIGVGSICLTAVTIPALKLAAYTVAQYSKRRTVTNSHGQVVPLISFRTQQAPILHALAESIVLEALYQELRIPFTDRTATALEQRNAFSTIFKVVAVDRWRRSSITLADRCGAQGLFEHNQIIPMQNEIRGVTIAEGDVLVLSIRLTSELLLGRYKLPTARYPDSLLAKHEAGVFKCLKDVLTELGGKHRSEEFNQRVLPQSVRLAEAIGSRMAYEAARDAGVDPLVLQLFEAGSISRDMAWYSEAGLLTQKQALDAESATLTALFPHLDQLLEHTGVEPYAYAAIVSEEKWEDFMRSLPVLRGNAYVDTLNPANTKRVSKL</sequence>
<dbReference type="OrthoDB" id="538336at2759"/>
<gene>
    <name evidence="1" type="ORF">BDN70DRAFT_855468</name>
</gene>
<dbReference type="SUPFAM" id="SSF47203">
    <property type="entry name" value="Acyl-CoA dehydrogenase C-terminal domain-like"/>
    <property type="match status" value="1"/>
</dbReference>
<dbReference type="InterPro" id="IPR036250">
    <property type="entry name" value="AcylCo_DH-like_C"/>
</dbReference>
<dbReference type="GO" id="GO:0005504">
    <property type="term" value="F:fatty acid binding"/>
    <property type="evidence" value="ECO:0007669"/>
    <property type="project" value="TreeGrafter"/>
</dbReference>
<protein>
    <submittedName>
        <fullName evidence="1">Acyl-CoA dehydrogenase NM domain-like protein</fullName>
    </submittedName>
</protein>
<dbReference type="InterPro" id="IPR012258">
    <property type="entry name" value="Acyl-CoA_oxidase"/>
</dbReference>
<name>A0A9P5Z564_9AGAR</name>
<evidence type="ECO:0000313" key="2">
    <source>
        <dbReference type="Proteomes" id="UP000807469"/>
    </source>
</evidence>
<comment type="caution">
    <text evidence="1">The sequence shown here is derived from an EMBL/GenBank/DDBJ whole genome shotgun (WGS) entry which is preliminary data.</text>
</comment>
<dbReference type="SUPFAM" id="SSF56645">
    <property type="entry name" value="Acyl-CoA dehydrogenase NM domain-like"/>
    <property type="match status" value="1"/>
</dbReference>
<dbReference type="Gene3D" id="1.20.140.10">
    <property type="entry name" value="Butyryl-CoA Dehydrogenase, subunit A, domain 3"/>
    <property type="match status" value="1"/>
</dbReference>
<dbReference type="GO" id="GO:0005777">
    <property type="term" value="C:peroxisome"/>
    <property type="evidence" value="ECO:0007669"/>
    <property type="project" value="InterPro"/>
</dbReference>
<evidence type="ECO:0000313" key="1">
    <source>
        <dbReference type="EMBL" id="KAF9481262.1"/>
    </source>
</evidence>
<dbReference type="PANTHER" id="PTHR10909">
    <property type="entry name" value="ELECTRON TRANSPORT OXIDOREDUCTASE"/>
    <property type="match status" value="1"/>
</dbReference>
<keyword evidence="2" id="KW-1185">Reference proteome</keyword>
<dbReference type="Proteomes" id="UP000807469">
    <property type="component" value="Unassembled WGS sequence"/>
</dbReference>
<dbReference type="PANTHER" id="PTHR10909:SF382">
    <property type="entry name" value="ACYL-COENZYME A OXIDASE"/>
    <property type="match status" value="1"/>
</dbReference>
<dbReference type="GO" id="GO:0003997">
    <property type="term" value="F:acyl-CoA oxidase activity"/>
    <property type="evidence" value="ECO:0007669"/>
    <property type="project" value="InterPro"/>
</dbReference>
<dbReference type="GO" id="GO:0055088">
    <property type="term" value="P:lipid homeostasis"/>
    <property type="evidence" value="ECO:0007669"/>
    <property type="project" value="TreeGrafter"/>
</dbReference>
<dbReference type="InterPro" id="IPR009100">
    <property type="entry name" value="AcylCoA_DH/oxidase_NM_dom_sf"/>
</dbReference>
<dbReference type="AlphaFoldDB" id="A0A9P5Z564"/>
<dbReference type="EMBL" id="MU155181">
    <property type="protein sequence ID" value="KAF9481262.1"/>
    <property type="molecule type" value="Genomic_DNA"/>
</dbReference>
<reference evidence="1" key="1">
    <citation type="submission" date="2020-11" db="EMBL/GenBank/DDBJ databases">
        <authorList>
            <consortium name="DOE Joint Genome Institute"/>
            <person name="Ahrendt S."/>
            <person name="Riley R."/>
            <person name="Andreopoulos W."/>
            <person name="Labutti K."/>
            <person name="Pangilinan J."/>
            <person name="Ruiz-Duenas F.J."/>
            <person name="Barrasa J.M."/>
            <person name="Sanchez-Garcia M."/>
            <person name="Camarero S."/>
            <person name="Miyauchi S."/>
            <person name="Serrano A."/>
            <person name="Linde D."/>
            <person name="Babiker R."/>
            <person name="Drula E."/>
            <person name="Ayuso-Fernandez I."/>
            <person name="Pacheco R."/>
            <person name="Padilla G."/>
            <person name="Ferreira P."/>
            <person name="Barriuso J."/>
            <person name="Kellner H."/>
            <person name="Castanera R."/>
            <person name="Alfaro M."/>
            <person name="Ramirez L."/>
            <person name="Pisabarro A.G."/>
            <person name="Kuo A."/>
            <person name="Tritt A."/>
            <person name="Lipzen A."/>
            <person name="He G."/>
            <person name="Yan M."/>
            <person name="Ng V."/>
            <person name="Cullen D."/>
            <person name="Martin F."/>
            <person name="Rosso M.-N."/>
            <person name="Henrissat B."/>
            <person name="Hibbett D."/>
            <person name="Martinez A.T."/>
            <person name="Grigoriev I.V."/>
        </authorList>
    </citation>
    <scope>NUCLEOTIDE SEQUENCE</scope>
    <source>
        <strain evidence="1">CIRM-BRFM 674</strain>
    </source>
</reference>
<dbReference type="GO" id="GO:0071949">
    <property type="term" value="F:FAD binding"/>
    <property type="evidence" value="ECO:0007669"/>
    <property type="project" value="InterPro"/>
</dbReference>
<organism evidence="1 2">
    <name type="scientific">Pholiota conissans</name>
    <dbReference type="NCBI Taxonomy" id="109636"/>
    <lineage>
        <taxon>Eukaryota</taxon>
        <taxon>Fungi</taxon>
        <taxon>Dikarya</taxon>
        <taxon>Basidiomycota</taxon>
        <taxon>Agaricomycotina</taxon>
        <taxon>Agaricomycetes</taxon>
        <taxon>Agaricomycetidae</taxon>
        <taxon>Agaricales</taxon>
        <taxon>Agaricineae</taxon>
        <taxon>Strophariaceae</taxon>
        <taxon>Pholiota</taxon>
    </lineage>
</organism>
<dbReference type="InterPro" id="IPR046373">
    <property type="entry name" value="Acyl-CoA_Oxase/DH_mid-dom_sf"/>
</dbReference>